<dbReference type="EMBL" id="CP119078">
    <property type="protein sequence ID" value="WED42275.1"/>
    <property type="molecule type" value="Genomic_DNA"/>
</dbReference>
<evidence type="ECO:0000256" key="1">
    <source>
        <dbReference type="SAM" id="MobiDB-lite"/>
    </source>
</evidence>
<protein>
    <recommendedName>
        <fullName evidence="4">Coiled coil domain-containing protein</fullName>
    </recommendedName>
</protein>
<sequence length="489" mass="55147">MGLFNQPLFRMLSTTKELDKYFTLEKRKEFYERYLQSVNLSKGLTGTDGFDKYQENRLRGIDDFLNLTQTIPGKDAQGKPDSSKDVTKPILTGPWDKLKDTTNPHVSAVRNQIQTALVDTPQLTGALKQFNEDIQKINAALAEVPPTIDPRNLRGILHVAKADAVDAIKAHQAQAKQQIEDLFTDSSFTDELKASMNLTDDTQLGRVKKEMLSALDKSNAEQLKQFEDSFNKSINDIHSLHQKEKDRIAFIAAMRQTNDKEFRDAINALAEKKKAELNLPPQPLQLSLQPDKNNIDLRGVNVADLPILKTITGRKIDIGEDGTMHLQLPKGLSFEGAKYYNSRHQNVDYDFQSLAEACKACGHDDVVINVDYKDEKEADEYARRMYEACVNAGFEPSKITVKVNGVERKLEEVADKEGKKTPGLFDGEPHRYGRVKEVAKAMKAEREKEAQEPKGADLNKYKKELQDLRQPPTPPVDLTDTNTPQQTFS</sequence>
<feature type="compositionally biased region" description="Polar residues" evidence="1">
    <location>
        <begin position="479"/>
        <end position="489"/>
    </location>
</feature>
<reference evidence="2 3" key="1">
    <citation type="submission" date="2023-02" db="EMBL/GenBank/DDBJ databases">
        <title>Genome Sequence of L. cardiaca H63T.</title>
        <authorList>
            <person name="Lopez A.E."/>
            <person name="Cianciotto N.P."/>
        </authorList>
    </citation>
    <scope>NUCLEOTIDE SEQUENCE [LARGE SCALE GENOMIC DNA]</scope>
    <source>
        <strain evidence="2 3">H63</strain>
    </source>
</reference>
<evidence type="ECO:0008006" key="4">
    <source>
        <dbReference type="Google" id="ProtNLM"/>
    </source>
</evidence>
<dbReference type="RefSeq" id="WP_275088100.1">
    <property type="nucleotide sequence ID" value="NZ_CP119078.1"/>
</dbReference>
<evidence type="ECO:0000313" key="3">
    <source>
        <dbReference type="Proteomes" id="UP001222087"/>
    </source>
</evidence>
<organism evidence="2 3">
    <name type="scientific">Legionella cardiaca</name>
    <dbReference type="NCBI Taxonomy" id="1071983"/>
    <lineage>
        <taxon>Bacteria</taxon>
        <taxon>Pseudomonadati</taxon>
        <taxon>Pseudomonadota</taxon>
        <taxon>Gammaproteobacteria</taxon>
        <taxon>Legionellales</taxon>
        <taxon>Legionellaceae</taxon>
        <taxon>Legionella</taxon>
    </lineage>
</organism>
<feature type="compositionally biased region" description="Basic and acidic residues" evidence="1">
    <location>
        <begin position="440"/>
        <end position="467"/>
    </location>
</feature>
<dbReference type="Proteomes" id="UP001222087">
    <property type="component" value="Chromosome"/>
</dbReference>
<proteinExistence type="predicted"/>
<gene>
    <name evidence="2" type="ORF">PXX05_10085</name>
</gene>
<accession>A0ABY8ANN2</accession>
<evidence type="ECO:0000313" key="2">
    <source>
        <dbReference type="EMBL" id="WED42275.1"/>
    </source>
</evidence>
<name>A0ABY8ANN2_9GAMM</name>
<feature type="region of interest" description="Disordered" evidence="1">
    <location>
        <begin position="440"/>
        <end position="489"/>
    </location>
</feature>
<keyword evidence="3" id="KW-1185">Reference proteome</keyword>